<comment type="caution">
    <text evidence="2">The sequence shown here is derived from an EMBL/GenBank/DDBJ whole genome shotgun (WGS) entry which is preliminary data.</text>
</comment>
<feature type="region of interest" description="Disordered" evidence="1">
    <location>
        <begin position="148"/>
        <end position="174"/>
    </location>
</feature>
<feature type="region of interest" description="Disordered" evidence="1">
    <location>
        <begin position="115"/>
        <end position="136"/>
    </location>
</feature>
<evidence type="ECO:0000313" key="3">
    <source>
        <dbReference type="Proteomes" id="UP001054889"/>
    </source>
</evidence>
<accession>A0AAV5DZ88</accession>
<evidence type="ECO:0000256" key="1">
    <source>
        <dbReference type="SAM" id="MobiDB-lite"/>
    </source>
</evidence>
<feature type="region of interest" description="Disordered" evidence="1">
    <location>
        <begin position="279"/>
        <end position="299"/>
    </location>
</feature>
<keyword evidence="3" id="KW-1185">Reference proteome</keyword>
<dbReference type="AlphaFoldDB" id="A0AAV5DZ88"/>
<gene>
    <name evidence="2" type="primary">gb02431</name>
    <name evidence="2" type="ORF">PR202_gb02431</name>
</gene>
<evidence type="ECO:0000313" key="2">
    <source>
        <dbReference type="EMBL" id="GJN15510.1"/>
    </source>
</evidence>
<dbReference type="EMBL" id="BQKI01000072">
    <property type="protein sequence ID" value="GJN15510.1"/>
    <property type="molecule type" value="Genomic_DNA"/>
</dbReference>
<feature type="compositionally biased region" description="Basic residues" evidence="1">
    <location>
        <begin position="117"/>
        <end position="135"/>
    </location>
</feature>
<name>A0AAV5DZ88_ELECO</name>
<sequence length="299" mass="32096">MRGVFAKFRRGRSSGGAAALRRRRVGPVFSLVGFTRPPPLSGQGSSGSAAESAAVNLQIRTAPPTADIAAEQGVATPAPAPPRARPAPSARHVRLIKEAGLAAVNSRRTTRLDCQRRMRHQQIRPHPSPRRKRTARISNYIVRHPHRSLLQNPSSSPAMAPTPPPPTAPTAADDTVRKQLIIGALRRMNTIRRSGGGSRRPTMIRRAVDRPAPGPPTVVDPARGWDPVLDDHRVRRRGEQARRGARTRWTVSFQEPAVPSSAEAADGLAAMMAQLQTTAATGGDHATVSPAPPADQSME</sequence>
<organism evidence="2 3">
    <name type="scientific">Eleusine coracana subsp. coracana</name>
    <dbReference type="NCBI Taxonomy" id="191504"/>
    <lineage>
        <taxon>Eukaryota</taxon>
        <taxon>Viridiplantae</taxon>
        <taxon>Streptophyta</taxon>
        <taxon>Embryophyta</taxon>
        <taxon>Tracheophyta</taxon>
        <taxon>Spermatophyta</taxon>
        <taxon>Magnoliopsida</taxon>
        <taxon>Liliopsida</taxon>
        <taxon>Poales</taxon>
        <taxon>Poaceae</taxon>
        <taxon>PACMAD clade</taxon>
        <taxon>Chloridoideae</taxon>
        <taxon>Cynodonteae</taxon>
        <taxon>Eleusininae</taxon>
        <taxon>Eleusine</taxon>
    </lineage>
</organism>
<reference evidence="2" key="2">
    <citation type="submission" date="2021-12" db="EMBL/GenBank/DDBJ databases">
        <title>Resequencing data analysis of finger millet.</title>
        <authorList>
            <person name="Hatakeyama M."/>
            <person name="Aluri S."/>
            <person name="Balachadran M.T."/>
            <person name="Sivarajan S.R."/>
            <person name="Poveda L."/>
            <person name="Shimizu-Inatsugi R."/>
            <person name="Schlapbach R."/>
            <person name="Sreeman S.M."/>
            <person name="Shimizu K.K."/>
        </authorList>
    </citation>
    <scope>NUCLEOTIDE SEQUENCE</scope>
</reference>
<dbReference type="Proteomes" id="UP001054889">
    <property type="component" value="Unassembled WGS sequence"/>
</dbReference>
<proteinExistence type="predicted"/>
<protein>
    <submittedName>
        <fullName evidence="2">Uncharacterized protein</fullName>
    </submittedName>
</protein>
<reference evidence="2" key="1">
    <citation type="journal article" date="2018" name="DNA Res.">
        <title>Multiple hybrid de novo genome assembly of finger millet, an orphan allotetraploid crop.</title>
        <authorList>
            <person name="Hatakeyama M."/>
            <person name="Aluri S."/>
            <person name="Balachadran M.T."/>
            <person name="Sivarajan S.R."/>
            <person name="Patrignani A."/>
            <person name="Gruter S."/>
            <person name="Poveda L."/>
            <person name="Shimizu-Inatsugi R."/>
            <person name="Baeten J."/>
            <person name="Francoijs K.J."/>
            <person name="Nataraja K.N."/>
            <person name="Reddy Y.A.N."/>
            <person name="Phadnis S."/>
            <person name="Ravikumar R.L."/>
            <person name="Schlapbach R."/>
            <person name="Sreeman S.M."/>
            <person name="Shimizu K.K."/>
        </authorList>
    </citation>
    <scope>NUCLEOTIDE SEQUENCE</scope>
</reference>